<dbReference type="Gene3D" id="1.10.287.950">
    <property type="entry name" value="Methyl-accepting chemotaxis protein"/>
    <property type="match status" value="1"/>
</dbReference>
<evidence type="ECO:0000259" key="4">
    <source>
        <dbReference type="PROSITE" id="PS50111"/>
    </source>
</evidence>
<dbReference type="CDD" id="cd11386">
    <property type="entry name" value="MCP_signal"/>
    <property type="match status" value="1"/>
</dbReference>
<dbReference type="PANTHER" id="PTHR32089:SF112">
    <property type="entry name" value="LYSOZYME-LIKE PROTEIN-RELATED"/>
    <property type="match status" value="1"/>
</dbReference>
<keyword evidence="6" id="KW-1185">Reference proteome</keyword>
<keyword evidence="3" id="KW-1133">Transmembrane helix</keyword>
<dbReference type="RefSeq" id="WP_145023407.1">
    <property type="nucleotide sequence ID" value="NZ_VLLN01000016.1"/>
</dbReference>
<dbReference type="AlphaFoldDB" id="A0A562VKS8"/>
<dbReference type="GO" id="GO:0016020">
    <property type="term" value="C:membrane"/>
    <property type="evidence" value="ECO:0007669"/>
    <property type="project" value="InterPro"/>
</dbReference>
<dbReference type="Gene3D" id="3.30.450.40">
    <property type="match status" value="1"/>
</dbReference>
<evidence type="ECO:0000313" key="6">
    <source>
        <dbReference type="Proteomes" id="UP000319449"/>
    </source>
</evidence>
<dbReference type="SMART" id="SM00065">
    <property type="entry name" value="GAF"/>
    <property type="match status" value="1"/>
</dbReference>
<dbReference type="Proteomes" id="UP000319449">
    <property type="component" value="Unassembled WGS sequence"/>
</dbReference>
<keyword evidence="3" id="KW-0812">Transmembrane</keyword>
<reference evidence="5 6" key="1">
    <citation type="submission" date="2019-07" db="EMBL/GenBank/DDBJ databases">
        <title>Genomic Encyclopedia of Archaeal and Bacterial Type Strains, Phase II (KMG-II): from individual species to whole genera.</title>
        <authorList>
            <person name="Goeker M."/>
        </authorList>
    </citation>
    <scope>NUCLEOTIDE SEQUENCE [LARGE SCALE GENOMIC DNA]</scope>
    <source>
        <strain evidence="5 6">ATCC BAA-1139</strain>
    </source>
</reference>
<feature type="domain" description="Methyl-accepting transducer" evidence="4">
    <location>
        <begin position="339"/>
        <end position="575"/>
    </location>
</feature>
<dbReference type="InterPro" id="IPR003018">
    <property type="entry name" value="GAF"/>
</dbReference>
<keyword evidence="1 2" id="KW-0807">Transducer</keyword>
<feature type="transmembrane region" description="Helical" evidence="3">
    <location>
        <begin position="59"/>
        <end position="80"/>
    </location>
</feature>
<dbReference type="PANTHER" id="PTHR32089">
    <property type="entry name" value="METHYL-ACCEPTING CHEMOTAXIS PROTEIN MCPB"/>
    <property type="match status" value="1"/>
</dbReference>
<organism evidence="5 6">
    <name type="scientific">Geobacter argillaceus</name>
    <dbReference type="NCBI Taxonomy" id="345631"/>
    <lineage>
        <taxon>Bacteria</taxon>
        <taxon>Pseudomonadati</taxon>
        <taxon>Thermodesulfobacteriota</taxon>
        <taxon>Desulfuromonadia</taxon>
        <taxon>Geobacterales</taxon>
        <taxon>Geobacteraceae</taxon>
        <taxon>Geobacter</taxon>
    </lineage>
</organism>
<name>A0A562VKS8_9BACT</name>
<dbReference type="SMART" id="SM00283">
    <property type="entry name" value="MA"/>
    <property type="match status" value="1"/>
</dbReference>
<dbReference type="InterPro" id="IPR029016">
    <property type="entry name" value="GAF-like_dom_sf"/>
</dbReference>
<dbReference type="PROSITE" id="PS50111">
    <property type="entry name" value="CHEMOTAXIS_TRANSDUC_2"/>
    <property type="match status" value="1"/>
</dbReference>
<accession>A0A562VKS8</accession>
<dbReference type="Pfam" id="PF00015">
    <property type="entry name" value="MCPsignal"/>
    <property type="match status" value="1"/>
</dbReference>
<sequence length="663" mass="72815">MKSDSVSVNHKFLYAILGIVLGVGAPVAWTVIRLIFFYDSSLPIYGQIISDFTKNAYNVVLYSYMGVGTAVVMGVLGYFIGKASDELTIRASELDTLHREVATQKELFENRYRVLDNNIKNFHLISSKIQKSVDLDEVLYLCAEGLHDVLGYERVNIFMADKERSSLSFVTATGSDDFDIRGVSIPLDARSGVLFKCFQDKRIYLVDDIATMSEEFQMQPPCRDIAPLRSSSFVVCPIVVKGESVGIFGIDNKFSHRRLNDTDVDTIKLFADQVASAINKINLLMAIDTLIRELDRSFSEILKTQPDCIRHIFNMKAAVDSVNENSSHIAEAAEGVMRSVEETSTATGEIYQAIEQVTHNLDGLTETSYKAAAAMEEINASLKNVEQNTAVSHHLSRQVKERADEGRRVVDETVKALADIQHAVDLSYNGIKRLSENSSRIESIVNVINDITKRTNLLALNASIIAAQAGEYGKSFGVVADEIRNLSLQTGLSTGEITDIIDEIMTESKNASSNITLTKDLVQKGVHHGSETGAALQAIIDSASEAMEMTEEIKMATEEQATSVQLVTQSMEDVSSMTSQLFNVSKEQANSARNIALAVDNIKLMVQGVVAATARQVESGTESKRTVDAVGGVVDNIFTSLEKRQQEGATVVKELEMIRKVSV</sequence>
<evidence type="ECO:0000256" key="2">
    <source>
        <dbReference type="PROSITE-ProRule" id="PRU00284"/>
    </source>
</evidence>
<dbReference type="OrthoDB" id="5389622at2"/>
<evidence type="ECO:0000256" key="1">
    <source>
        <dbReference type="ARBA" id="ARBA00023224"/>
    </source>
</evidence>
<feature type="transmembrane region" description="Helical" evidence="3">
    <location>
        <begin position="12"/>
        <end position="38"/>
    </location>
</feature>
<dbReference type="GO" id="GO:0007165">
    <property type="term" value="P:signal transduction"/>
    <property type="evidence" value="ECO:0007669"/>
    <property type="project" value="UniProtKB-KW"/>
</dbReference>
<gene>
    <name evidence="5" type="ORF">JN12_02596</name>
</gene>
<dbReference type="SUPFAM" id="SSF58104">
    <property type="entry name" value="Methyl-accepting chemotaxis protein (MCP) signaling domain"/>
    <property type="match status" value="1"/>
</dbReference>
<dbReference type="Pfam" id="PF01590">
    <property type="entry name" value="GAF"/>
    <property type="match status" value="1"/>
</dbReference>
<evidence type="ECO:0000313" key="5">
    <source>
        <dbReference type="EMBL" id="TWJ18374.1"/>
    </source>
</evidence>
<comment type="caution">
    <text evidence="5">The sequence shown here is derived from an EMBL/GenBank/DDBJ whole genome shotgun (WGS) entry which is preliminary data.</text>
</comment>
<keyword evidence="3" id="KW-0472">Membrane</keyword>
<proteinExistence type="predicted"/>
<dbReference type="InterPro" id="IPR004089">
    <property type="entry name" value="MCPsignal_dom"/>
</dbReference>
<dbReference type="EMBL" id="VLLN01000016">
    <property type="protein sequence ID" value="TWJ18374.1"/>
    <property type="molecule type" value="Genomic_DNA"/>
</dbReference>
<evidence type="ECO:0000256" key="3">
    <source>
        <dbReference type="SAM" id="Phobius"/>
    </source>
</evidence>
<dbReference type="SUPFAM" id="SSF55781">
    <property type="entry name" value="GAF domain-like"/>
    <property type="match status" value="1"/>
</dbReference>
<protein>
    <submittedName>
        <fullName evidence="5">Methyl-accepting chemotaxis sensory transducer with GAF sensor</fullName>
    </submittedName>
</protein>